<protein>
    <recommendedName>
        <fullName evidence="3">RRM Nup35-type domain-containing protein</fullName>
    </recommendedName>
</protein>
<name>A0A453JUB5_AEGTS</name>
<reference evidence="1" key="5">
    <citation type="journal article" date="2021" name="G3 (Bethesda)">
        <title>Aegilops tauschii genome assembly Aet v5.0 features greater sequence contiguity and improved annotation.</title>
        <authorList>
            <person name="Wang L."/>
            <person name="Zhu T."/>
            <person name="Rodriguez J.C."/>
            <person name="Deal K.R."/>
            <person name="Dubcovsky J."/>
            <person name="McGuire P.E."/>
            <person name="Lux T."/>
            <person name="Spannagl M."/>
            <person name="Mayer K.F.X."/>
            <person name="Baldrich P."/>
            <person name="Meyers B.C."/>
            <person name="Huo N."/>
            <person name="Gu Y.Q."/>
            <person name="Zhou H."/>
            <person name="Devos K.M."/>
            <person name="Bennetzen J.L."/>
            <person name="Unver T."/>
            <person name="Budak H."/>
            <person name="Gulick P.J."/>
            <person name="Galiba G."/>
            <person name="Kalapos B."/>
            <person name="Nelson D.R."/>
            <person name="Li P."/>
            <person name="You F.M."/>
            <person name="Luo M.C."/>
            <person name="Dvorak J."/>
        </authorList>
    </citation>
    <scope>NUCLEOTIDE SEQUENCE [LARGE SCALE GENOMIC DNA]</scope>
    <source>
        <strain evidence="1">cv. AL8/78</strain>
    </source>
</reference>
<reference evidence="1" key="4">
    <citation type="submission" date="2019-03" db="UniProtKB">
        <authorList>
            <consortium name="EnsemblPlants"/>
        </authorList>
    </citation>
    <scope>IDENTIFICATION</scope>
</reference>
<reference evidence="1" key="3">
    <citation type="journal article" date="2017" name="Nature">
        <title>Genome sequence of the progenitor of the wheat D genome Aegilops tauschii.</title>
        <authorList>
            <person name="Luo M.C."/>
            <person name="Gu Y.Q."/>
            <person name="Puiu D."/>
            <person name="Wang H."/>
            <person name="Twardziok S.O."/>
            <person name="Deal K.R."/>
            <person name="Huo N."/>
            <person name="Zhu T."/>
            <person name="Wang L."/>
            <person name="Wang Y."/>
            <person name="McGuire P.E."/>
            <person name="Liu S."/>
            <person name="Long H."/>
            <person name="Ramasamy R.K."/>
            <person name="Rodriguez J.C."/>
            <person name="Van S.L."/>
            <person name="Yuan L."/>
            <person name="Wang Z."/>
            <person name="Xia Z."/>
            <person name="Xiao L."/>
            <person name="Anderson O.D."/>
            <person name="Ouyang S."/>
            <person name="Liang Y."/>
            <person name="Zimin A.V."/>
            <person name="Pertea G."/>
            <person name="Qi P."/>
            <person name="Bennetzen J.L."/>
            <person name="Dai X."/>
            <person name="Dawson M.W."/>
            <person name="Muller H.G."/>
            <person name="Kugler K."/>
            <person name="Rivarola-Duarte L."/>
            <person name="Spannagl M."/>
            <person name="Mayer K.F.X."/>
            <person name="Lu F.H."/>
            <person name="Bevan M.W."/>
            <person name="Leroy P."/>
            <person name="Li P."/>
            <person name="You F.M."/>
            <person name="Sun Q."/>
            <person name="Liu Z."/>
            <person name="Lyons E."/>
            <person name="Wicker T."/>
            <person name="Salzberg S.L."/>
            <person name="Devos K.M."/>
            <person name="Dvorak J."/>
        </authorList>
    </citation>
    <scope>NUCLEOTIDE SEQUENCE [LARGE SCALE GENOMIC DNA]</scope>
    <source>
        <strain evidence="1">cv. AL8/78</strain>
    </source>
</reference>
<reference evidence="2" key="1">
    <citation type="journal article" date="2014" name="Science">
        <title>Ancient hybridizations among the ancestral genomes of bread wheat.</title>
        <authorList>
            <consortium name="International Wheat Genome Sequencing Consortium,"/>
            <person name="Marcussen T."/>
            <person name="Sandve S.R."/>
            <person name="Heier L."/>
            <person name="Spannagl M."/>
            <person name="Pfeifer M."/>
            <person name="Jakobsen K.S."/>
            <person name="Wulff B.B."/>
            <person name="Steuernagel B."/>
            <person name="Mayer K.F."/>
            <person name="Olsen O.A."/>
        </authorList>
    </citation>
    <scope>NUCLEOTIDE SEQUENCE [LARGE SCALE GENOMIC DNA]</scope>
    <source>
        <strain evidence="2">cv. AL8/78</strain>
    </source>
</reference>
<dbReference type="Proteomes" id="UP000015105">
    <property type="component" value="Chromosome 5D"/>
</dbReference>
<dbReference type="Gramene" id="AET5Gv20193200.1">
    <property type="protein sequence ID" value="AET5Gv20193200.1"/>
    <property type="gene ID" value="AET5Gv20193200"/>
</dbReference>
<keyword evidence="2" id="KW-1185">Reference proteome</keyword>
<accession>A0A453JUB5</accession>
<sequence length="102" mass="11247">MARSGSLYSAMELKILLLCVGSWPWHVLAPVFAMPVHHMIGFCIMHSYDARKALQKNGIQLCSGVIIGVKHIDPAADSSWMIGSLESIKEASWSPCLRNHLS</sequence>
<dbReference type="EnsemblPlants" id="AET5Gv20193200.1">
    <property type="protein sequence ID" value="AET5Gv20193200.1"/>
    <property type="gene ID" value="AET5Gv20193200"/>
</dbReference>
<dbReference type="STRING" id="200361.A0A453JUB5"/>
<dbReference type="AlphaFoldDB" id="A0A453JUB5"/>
<reference evidence="2" key="2">
    <citation type="journal article" date="2017" name="Nat. Plants">
        <title>The Aegilops tauschii genome reveals multiple impacts of transposons.</title>
        <authorList>
            <person name="Zhao G."/>
            <person name="Zou C."/>
            <person name="Li K."/>
            <person name="Wang K."/>
            <person name="Li T."/>
            <person name="Gao L."/>
            <person name="Zhang X."/>
            <person name="Wang H."/>
            <person name="Yang Z."/>
            <person name="Liu X."/>
            <person name="Jiang W."/>
            <person name="Mao L."/>
            <person name="Kong X."/>
            <person name="Jiao Y."/>
            <person name="Jia J."/>
        </authorList>
    </citation>
    <scope>NUCLEOTIDE SEQUENCE [LARGE SCALE GENOMIC DNA]</scope>
    <source>
        <strain evidence="2">cv. AL8/78</strain>
    </source>
</reference>
<organism evidence="1 2">
    <name type="scientific">Aegilops tauschii subsp. strangulata</name>
    <name type="common">Goatgrass</name>
    <dbReference type="NCBI Taxonomy" id="200361"/>
    <lineage>
        <taxon>Eukaryota</taxon>
        <taxon>Viridiplantae</taxon>
        <taxon>Streptophyta</taxon>
        <taxon>Embryophyta</taxon>
        <taxon>Tracheophyta</taxon>
        <taxon>Spermatophyta</taxon>
        <taxon>Magnoliopsida</taxon>
        <taxon>Liliopsida</taxon>
        <taxon>Poales</taxon>
        <taxon>Poaceae</taxon>
        <taxon>BOP clade</taxon>
        <taxon>Pooideae</taxon>
        <taxon>Triticodae</taxon>
        <taxon>Triticeae</taxon>
        <taxon>Triticinae</taxon>
        <taxon>Aegilops</taxon>
    </lineage>
</organism>
<evidence type="ECO:0000313" key="2">
    <source>
        <dbReference type="Proteomes" id="UP000015105"/>
    </source>
</evidence>
<evidence type="ECO:0008006" key="3">
    <source>
        <dbReference type="Google" id="ProtNLM"/>
    </source>
</evidence>
<evidence type="ECO:0000313" key="1">
    <source>
        <dbReference type="EnsemblPlants" id="AET5Gv20193200.1"/>
    </source>
</evidence>
<proteinExistence type="predicted"/>